<evidence type="ECO:0000313" key="1">
    <source>
        <dbReference type="EMBL" id="KAF7358193.1"/>
    </source>
</evidence>
<evidence type="ECO:0000313" key="2">
    <source>
        <dbReference type="Proteomes" id="UP000620124"/>
    </source>
</evidence>
<sequence length="104" mass="11500">MSLPIGSASPSLVLSPPYVIMSTHYPGSSSATLLRDKYLLSIVIVFLFRKKLAAHHCDRHDTLTHILSRFAVPFSRADSIVCVLISRLTLPFLTVTDATDHRPP</sequence>
<organism evidence="1 2">
    <name type="scientific">Mycena venus</name>
    <dbReference type="NCBI Taxonomy" id="2733690"/>
    <lineage>
        <taxon>Eukaryota</taxon>
        <taxon>Fungi</taxon>
        <taxon>Dikarya</taxon>
        <taxon>Basidiomycota</taxon>
        <taxon>Agaricomycotina</taxon>
        <taxon>Agaricomycetes</taxon>
        <taxon>Agaricomycetidae</taxon>
        <taxon>Agaricales</taxon>
        <taxon>Marasmiineae</taxon>
        <taxon>Mycenaceae</taxon>
        <taxon>Mycena</taxon>
    </lineage>
</organism>
<gene>
    <name evidence="1" type="ORF">MVEN_00867800</name>
</gene>
<dbReference type="EMBL" id="JACAZI010000006">
    <property type="protein sequence ID" value="KAF7358193.1"/>
    <property type="molecule type" value="Genomic_DNA"/>
</dbReference>
<accession>A0A8H6YEE5</accession>
<comment type="caution">
    <text evidence="1">The sequence shown here is derived from an EMBL/GenBank/DDBJ whole genome shotgun (WGS) entry which is preliminary data.</text>
</comment>
<keyword evidence="2" id="KW-1185">Reference proteome</keyword>
<reference evidence="1" key="1">
    <citation type="submission" date="2020-05" db="EMBL/GenBank/DDBJ databases">
        <title>Mycena genomes resolve the evolution of fungal bioluminescence.</title>
        <authorList>
            <person name="Tsai I.J."/>
        </authorList>
    </citation>
    <scope>NUCLEOTIDE SEQUENCE</scope>
    <source>
        <strain evidence="1">CCC161011</strain>
    </source>
</reference>
<dbReference type="AlphaFoldDB" id="A0A8H6YEE5"/>
<proteinExistence type="predicted"/>
<dbReference type="Proteomes" id="UP000620124">
    <property type="component" value="Unassembled WGS sequence"/>
</dbReference>
<name>A0A8H6YEE5_9AGAR</name>
<protein>
    <submittedName>
        <fullName evidence="1">Uncharacterized protein</fullName>
    </submittedName>
</protein>